<dbReference type="Proteomes" id="UP000030746">
    <property type="component" value="Unassembled WGS sequence"/>
</dbReference>
<sequence length="1677" mass="204684">MSMTIYFSEENSSVDIILSHLDNENSVRLLQKLYTADDAIRQQLMIKAEYFKRWQRRIKRRQQERTVYDPIKARSKEFHEMTVMKKYWCKWRDDSIDSVNKRLADQLYKQHMLKKGLEGFKWAIYRSQHYHDIMKLRTQKITLKGVFLKWKRRAYQRQFNRLATTFTNWFQYTQEQKKVRIFDGGMKQKLLKKCYTTWIKRYCVKLKENRADQFSRQCLLSKCVSVWKLFTNESRIKSHRNDQAVVLYTYNVEKKYFHRMVANYRKIQLARQFHRHHILLKCLCLWKEGSEVSHQEKQHDLRVSDKQWTQTTITTMFYYWRERLLMVKAVRNSQMTTQKHVFTVWKTLWLDLRAKHENIRKELSTMKVSRHFTAWKDHVVRQNYKRDILSQQLVKVMLQIRLKEWKYYTDYKKQLRMKCELYRRNCDSSKQQECFAIWLKQYLRHLSVQKARQHWSNNCLRKIINKWKLKCRKTELKEILIETEPDRNLHLIKVMFNKWKTAKNRKDQEIYEADKIREELKKSKLRRMFDIWKKAMEQLNKLQPLIQSRQNLVLKRCFQSWNQIVQHKLQCLQNYNVIVNLRLHNIFNRWRRQNKVHEIEKDIERNRQRKFSHKCLREWRDIVKRKQSANLFYEQHLQSYLFNYWKSRTKRQIEEKTQAIELEERNLDMKKSYFNLWLESIRREKTLEEDKILQTHQHRSYRQLTTAFYNWKHHLQITLVARVYSKGIERKHLKEVLNEWKNTTQYSIQDSIHQFSIRLGLPVNYTDRLGSEISITEPQSRNDDTYSLDGDDDCTMIDDSPRSISSINTVTSLNRLFAGYPSERSVDIEKLDLDNQSLLSGIESAIIDERESKIQRKRELVSVFINRLRHWPVSLIFDHWKDFIINQRELKEAANQVAEISQMLKLKLAFRRWKCHLKSINIAQAHRDKVVCSTAIKCFGNYHKSRCMKRKMADSADRHHMKTELKKYFPVWIEKAKDKQHKENILRLWSTATPEEIELLPLEHQLSTNLNKRTLYLCFSIWQIKHQFFQKIQHVHKSFILKRVITEWNVWASDNHQRSDKCEKFRRKYIQLNYFKQWRLKLQQKQATEEKYEKAWQSYLAVIFRRWYQWAKGNHQSQVHSKQLTYHCQQNKLQQKFYYWRDLTIKAAQVRQIHNRVVALVALKGWREILQEKKQERKTVLQFQVKCYTNLVQGLFQKWRKKYANRLNHQQEKQKYVEMRALEIGKKWRKKSRRSRASQHYKQLQSRRLCEFFANWRKKYARVLNMEEVLESHIEEKNQELISQMLLHWKNRLLLNHVDQVYQTKLQITVFQEWITWAKAKKERRLRGLALQRALQERTQHVYFKLWLGYTKLNQTVKQHFNVKLQIRSLEAWHVYTQKKKKLDANYFVMTARVRHNILLKTFSFLRNRFDYCQALQETAQKIHEDQNKAIQRHSLLLWHNRLDRIMSARCYGKFLAWRVARQWRNFVCRKQVERQKEAEQEGMAIKHYNKHLCKMVFNVMKMERCINIYKEKRKDRIVKQYARLWKWKVDLLYTARLVDSERMIKEFWRKWRIEYRRKQTVDKVTSFHQKQLLSQVFLSWKSLGNKKRRKSSILLPVSFGNMESPGYGSPNSHGNQQCGDCNSNVNTASVLPEIQSKPPIINGGYKVSNGLTKSNIRKIITRSDRFKSKIPSPSTK</sequence>
<dbReference type="InterPro" id="IPR052270">
    <property type="entry name" value="CACF_protein"/>
</dbReference>
<evidence type="ECO:0000259" key="1">
    <source>
        <dbReference type="Pfam" id="PF08457"/>
    </source>
</evidence>
<dbReference type="OrthoDB" id="6075649at2759"/>
<dbReference type="HOGENOM" id="CLU_241614_0_0_1"/>
<keyword evidence="3" id="KW-1185">Reference proteome</keyword>
<proteinExistence type="predicted"/>
<dbReference type="InterPro" id="IPR013665">
    <property type="entry name" value="Sfi1_dom"/>
</dbReference>
<feature type="domain" description="Sfi1 spindle body" evidence="1">
    <location>
        <begin position="548"/>
        <end position="749"/>
    </location>
</feature>
<reference evidence="2 3" key="1">
    <citation type="journal article" date="2013" name="Nature">
        <title>Insights into bilaterian evolution from three spiralian genomes.</title>
        <authorList>
            <person name="Simakov O."/>
            <person name="Marletaz F."/>
            <person name="Cho S.J."/>
            <person name="Edsinger-Gonzales E."/>
            <person name="Havlak P."/>
            <person name="Hellsten U."/>
            <person name="Kuo D.H."/>
            <person name="Larsson T."/>
            <person name="Lv J."/>
            <person name="Arendt D."/>
            <person name="Savage R."/>
            <person name="Osoegawa K."/>
            <person name="de Jong P."/>
            <person name="Grimwood J."/>
            <person name="Chapman J.A."/>
            <person name="Shapiro H."/>
            <person name="Aerts A."/>
            <person name="Otillar R.P."/>
            <person name="Terry A.Y."/>
            <person name="Boore J.L."/>
            <person name="Grigoriev I.V."/>
            <person name="Lindberg D.R."/>
            <person name="Seaver E.C."/>
            <person name="Weisblat D.A."/>
            <person name="Putnam N.H."/>
            <person name="Rokhsar D.S."/>
        </authorList>
    </citation>
    <scope>NUCLEOTIDE SEQUENCE [LARGE SCALE GENOMIC DNA]</scope>
</reference>
<accession>V4A675</accession>
<dbReference type="RefSeq" id="XP_009049883.1">
    <property type="nucleotide sequence ID" value="XM_009051635.1"/>
</dbReference>
<evidence type="ECO:0000313" key="2">
    <source>
        <dbReference type="EMBL" id="ESO99393.1"/>
    </source>
</evidence>
<dbReference type="PANTHER" id="PTHR22028:SF9">
    <property type="entry name" value="SFI1 SPINDLE BODY DOMAIN-CONTAINING PROTEIN"/>
    <property type="match status" value="1"/>
</dbReference>
<dbReference type="STRING" id="225164.V4A675"/>
<evidence type="ECO:0000313" key="3">
    <source>
        <dbReference type="Proteomes" id="UP000030746"/>
    </source>
</evidence>
<dbReference type="CTD" id="20248450"/>
<dbReference type="PANTHER" id="PTHR22028">
    <property type="entry name" value="SFI1 SPINDLE BODY DOMAIN-CONTAINING PROTEIN-RELATED"/>
    <property type="match status" value="1"/>
</dbReference>
<gene>
    <name evidence="2" type="ORF">LOTGIDRAFT_231057</name>
</gene>
<dbReference type="EMBL" id="KB201037">
    <property type="protein sequence ID" value="ESO99393.1"/>
    <property type="molecule type" value="Genomic_DNA"/>
</dbReference>
<organism evidence="2 3">
    <name type="scientific">Lottia gigantea</name>
    <name type="common">Giant owl limpet</name>
    <dbReference type="NCBI Taxonomy" id="225164"/>
    <lineage>
        <taxon>Eukaryota</taxon>
        <taxon>Metazoa</taxon>
        <taxon>Spiralia</taxon>
        <taxon>Lophotrochozoa</taxon>
        <taxon>Mollusca</taxon>
        <taxon>Gastropoda</taxon>
        <taxon>Patellogastropoda</taxon>
        <taxon>Lottioidea</taxon>
        <taxon>Lottiidae</taxon>
        <taxon>Lottia</taxon>
    </lineage>
</organism>
<dbReference type="GO" id="GO:0019902">
    <property type="term" value="F:phosphatase binding"/>
    <property type="evidence" value="ECO:0007669"/>
    <property type="project" value="TreeGrafter"/>
</dbReference>
<dbReference type="GeneID" id="20248450"/>
<dbReference type="KEGG" id="lgi:LOTGIDRAFT_231057"/>
<dbReference type="Pfam" id="PF08457">
    <property type="entry name" value="Sfi1"/>
    <property type="match status" value="1"/>
</dbReference>
<dbReference type="OMA" id="EVSAHEW"/>
<protein>
    <recommendedName>
        <fullName evidence="1">Sfi1 spindle body domain-containing protein</fullName>
    </recommendedName>
</protein>
<name>V4A675_LOTGI</name>